<name>A0AAE1JTH7_9FABA</name>
<dbReference type="Pfam" id="PF00076">
    <property type="entry name" value="RRM_1"/>
    <property type="match status" value="1"/>
</dbReference>
<dbReference type="SMART" id="SM00360">
    <property type="entry name" value="RRM"/>
    <property type="match status" value="1"/>
</dbReference>
<dbReference type="AlphaFoldDB" id="A0AAE1JTH7"/>
<evidence type="ECO:0000256" key="2">
    <source>
        <dbReference type="PROSITE-ProRule" id="PRU00176"/>
    </source>
</evidence>
<dbReference type="CDD" id="cd12384">
    <property type="entry name" value="RRM_RBM24_RBM38_like"/>
    <property type="match status" value="1"/>
</dbReference>
<proteinExistence type="predicted"/>
<dbReference type="InterPro" id="IPR012677">
    <property type="entry name" value="Nucleotide-bd_a/b_plait_sf"/>
</dbReference>
<organism evidence="4 5">
    <name type="scientific">Acacia crassicarpa</name>
    <name type="common">northern wattle</name>
    <dbReference type="NCBI Taxonomy" id="499986"/>
    <lineage>
        <taxon>Eukaryota</taxon>
        <taxon>Viridiplantae</taxon>
        <taxon>Streptophyta</taxon>
        <taxon>Embryophyta</taxon>
        <taxon>Tracheophyta</taxon>
        <taxon>Spermatophyta</taxon>
        <taxon>Magnoliopsida</taxon>
        <taxon>eudicotyledons</taxon>
        <taxon>Gunneridae</taxon>
        <taxon>Pentapetalae</taxon>
        <taxon>rosids</taxon>
        <taxon>fabids</taxon>
        <taxon>Fabales</taxon>
        <taxon>Fabaceae</taxon>
        <taxon>Caesalpinioideae</taxon>
        <taxon>mimosoid clade</taxon>
        <taxon>Acacieae</taxon>
        <taxon>Acacia</taxon>
    </lineage>
</organism>
<evidence type="ECO:0000313" key="5">
    <source>
        <dbReference type="Proteomes" id="UP001293593"/>
    </source>
</evidence>
<dbReference type="PANTHER" id="PTHR11176:SF57">
    <property type="entry name" value="PROTEIN BOULE"/>
    <property type="match status" value="1"/>
</dbReference>
<feature type="domain" description="RRM" evidence="3">
    <location>
        <begin position="24"/>
        <end position="101"/>
    </location>
</feature>
<dbReference type="InterPro" id="IPR035979">
    <property type="entry name" value="RBD_domain_sf"/>
</dbReference>
<dbReference type="PROSITE" id="PS50102">
    <property type="entry name" value="RRM"/>
    <property type="match status" value="1"/>
</dbReference>
<dbReference type="Gene3D" id="3.30.70.330">
    <property type="match status" value="1"/>
</dbReference>
<sequence length="248" mass="27454">MSQQSPDKMASPNNAKQVGDTTYTKIFVGGLAWETKRDTLRHFFEQFGEILEAVVIHDRNSERSKGYGFVTFKSPDSATRACQNPYPVIDGRSANCNLAAFGSQRLNPYPKVAGKEKFSTSSWPMVLVPSQGIPSYYNQHIPQYAFPYPLFWYPGYPTQEIYAMNYYNVFGGHQIPIRWPSVYYQPYNGVGQLVAPAYLKKAQFPEPSSQKLFTVGGSSQLISTSPTIPTTGAGGAAGMVGAFPEQKS</sequence>
<gene>
    <name evidence="4" type="ORF">QN277_017157</name>
</gene>
<dbReference type="GO" id="GO:0003723">
    <property type="term" value="F:RNA binding"/>
    <property type="evidence" value="ECO:0007669"/>
    <property type="project" value="UniProtKB-UniRule"/>
</dbReference>
<reference evidence="4" key="1">
    <citation type="submission" date="2023-10" db="EMBL/GenBank/DDBJ databases">
        <title>Chromosome-level genome of the transformable northern wattle, Acacia crassicarpa.</title>
        <authorList>
            <person name="Massaro I."/>
            <person name="Sinha N.R."/>
            <person name="Poethig S."/>
            <person name="Leichty A.R."/>
        </authorList>
    </citation>
    <scope>NUCLEOTIDE SEQUENCE</scope>
    <source>
        <strain evidence="4">Acra3RX</strain>
        <tissue evidence="4">Leaf</tissue>
    </source>
</reference>
<evidence type="ECO:0000313" key="4">
    <source>
        <dbReference type="EMBL" id="KAK4273839.1"/>
    </source>
</evidence>
<keyword evidence="5" id="KW-1185">Reference proteome</keyword>
<evidence type="ECO:0000259" key="3">
    <source>
        <dbReference type="PROSITE" id="PS50102"/>
    </source>
</evidence>
<dbReference type="PANTHER" id="PTHR11176">
    <property type="entry name" value="BOULE-RELATED"/>
    <property type="match status" value="1"/>
</dbReference>
<accession>A0AAE1JTH7</accession>
<dbReference type="EMBL" id="JAWXYG010000004">
    <property type="protein sequence ID" value="KAK4273839.1"/>
    <property type="molecule type" value="Genomic_DNA"/>
</dbReference>
<protein>
    <recommendedName>
        <fullName evidence="3">RRM domain-containing protein</fullName>
    </recommendedName>
</protein>
<dbReference type="InterPro" id="IPR000504">
    <property type="entry name" value="RRM_dom"/>
</dbReference>
<dbReference type="SUPFAM" id="SSF54928">
    <property type="entry name" value="RNA-binding domain, RBD"/>
    <property type="match status" value="1"/>
</dbReference>
<evidence type="ECO:0000256" key="1">
    <source>
        <dbReference type="ARBA" id="ARBA00022884"/>
    </source>
</evidence>
<keyword evidence="1 2" id="KW-0694">RNA-binding</keyword>
<dbReference type="Proteomes" id="UP001293593">
    <property type="component" value="Unassembled WGS sequence"/>
</dbReference>
<comment type="caution">
    <text evidence="4">The sequence shown here is derived from an EMBL/GenBank/DDBJ whole genome shotgun (WGS) entry which is preliminary data.</text>
</comment>